<dbReference type="AlphaFoldDB" id="X0RGA1"/>
<evidence type="ECO:0000313" key="1">
    <source>
        <dbReference type="EMBL" id="GAF67803.1"/>
    </source>
</evidence>
<organism evidence="1">
    <name type="scientific">marine sediment metagenome</name>
    <dbReference type="NCBI Taxonomy" id="412755"/>
    <lineage>
        <taxon>unclassified sequences</taxon>
        <taxon>metagenomes</taxon>
        <taxon>ecological metagenomes</taxon>
    </lineage>
</organism>
<dbReference type="EMBL" id="BARS01007624">
    <property type="protein sequence ID" value="GAF67803.1"/>
    <property type="molecule type" value="Genomic_DNA"/>
</dbReference>
<gene>
    <name evidence="1" type="ORF">S01H1_14643</name>
</gene>
<feature type="non-terminal residue" evidence="1">
    <location>
        <position position="33"/>
    </location>
</feature>
<protein>
    <submittedName>
        <fullName evidence="1">Uncharacterized protein</fullName>
    </submittedName>
</protein>
<comment type="caution">
    <text evidence="1">The sequence shown here is derived from an EMBL/GenBank/DDBJ whole genome shotgun (WGS) entry which is preliminary data.</text>
</comment>
<proteinExistence type="predicted"/>
<sequence>MILSFPNMGSSVIAFKTLFEQLDIKVVLADPTN</sequence>
<accession>X0RGA1</accession>
<name>X0RGA1_9ZZZZ</name>
<reference evidence="1" key="1">
    <citation type="journal article" date="2014" name="Front. Microbiol.">
        <title>High frequency of phylogenetically diverse reductive dehalogenase-homologous genes in deep subseafloor sedimentary metagenomes.</title>
        <authorList>
            <person name="Kawai M."/>
            <person name="Futagami T."/>
            <person name="Toyoda A."/>
            <person name="Takaki Y."/>
            <person name="Nishi S."/>
            <person name="Hori S."/>
            <person name="Arai W."/>
            <person name="Tsubouchi T."/>
            <person name="Morono Y."/>
            <person name="Uchiyama I."/>
            <person name="Ito T."/>
            <person name="Fujiyama A."/>
            <person name="Inagaki F."/>
            <person name="Takami H."/>
        </authorList>
    </citation>
    <scope>NUCLEOTIDE SEQUENCE</scope>
    <source>
        <strain evidence="1">Expedition CK06-06</strain>
    </source>
</reference>